<proteinExistence type="predicted"/>
<comment type="caution">
    <text evidence="1">The sequence shown here is derived from an EMBL/GenBank/DDBJ whole genome shotgun (WGS) entry which is preliminary data.</text>
</comment>
<evidence type="ECO:0000313" key="1">
    <source>
        <dbReference type="EMBL" id="KAI0054031.1"/>
    </source>
</evidence>
<organism evidence="1 2">
    <name type="scientific">Auriscalpium vulgare</name>
    <dbReference type="NCBI Taxonomy" id="40419"/>
    <lineage>
        <taxon>Eukaryota</taxon>
        <taxon>Fungi</taxon>
        <taxon>Dikarya</taxon>
        <taxon>Basidiomycota</taxon>
        <taxon>Agaricomycotina</taxon>
        <taxon>Agaricomycetes</taxon>
        <taxon>Russulales</taxon>
        <taxon>Auriscalpiaceae</taxon>
        <taxon>Auriscalpium</taxon>
    </lineage>
</organism>
<protein>
    <submittedName>
        <fullName evidence="1">MFS general substrate transporter</fullName>
    </submittedName>
</protein>
<dbReference type="Proteomes" id="UP000814033">
    <property type="component" value="Unassembled WGS sequence"/>
</dbReference>
<keyword evidence="2" id="KW-1185">Reference proteome</keyword>
<sequence length="725" mass="78362">MSGSNSLRPSVSRSRVRAARSQSPPLLPAGLESLVFQDGGLDEETAEYIHEFVHPHHHDPDETFIEVDHDPTPDEEADERSIEDERAARSKLPWWKRPSPWWYIGLIPLTMAASMSTLAPRLEIITDIICDAQRNHSRNGQDSEGVPPSAFSGRGLLPFALSSPKDLDVPLAYGSTPVPQDSLLDLAFSGDDSSLPLTDKPLPCRSDPAVQATVALLLTIMSTTQGLLGLLTTAFWTAMADRHGRLFVMSINVSGLVIMDAIILAVIIRPSVVPGGYWGLVYAGMFEGLLGGRPTSIACISAYLSDCSDSATRSRVFSRFLGLMFTGMAIGPTLASFVIHMTGNVVSIFWIAVAIHVMFAAFNWFIIPESLLPTQKKIARTKYLVDSALKRQSRGAFTWLKGFYAFLTPLSVFAPTRYEEGATPHKARKRDWSLFWLAAAFAPETMIIGIAQYSFQYASGTFGWNSEMLGYWLSIVGISRALFLAVGLPALLDFLKPKSGNIRLPVAPLEPLNARSPSPPSADPGSSTGLRPPITPSHSHTSNQSRISAAKHTPAVDLAVARGSLAIQAFSFGVMGLLPMPWVFVSATVLGSLASGFSPTTHSLALELYTQKGGTESGKLFGAMSVLSAIGSQFIGPSLYGIVYIRTVAKLPEAIFFMSASIVLLSFAFICFIRLPNANGPGAEDRRETGQGQGETEPEGVPIIVVNEPQEPPRGRRLSKDVSDG</sequence>
<reference evidence="1" key="1">
    <citation type="submission" date="2021-02" db="EMBL/GenBank/DDBJ databases">
        <authorList>
            <consortium name="DOE Joint Genome Institute"/>
            <person name="Ahrendt S."/>
            <person name="Looney B.P."/>
            <person name="Miyauchi S."/>
            <person name="Morin E."/>
            <person name="Drula E."/>
            <person name="Courty P.E."/>
            <person name="Chicoki N."/>
            <person name="Fauchery L."/>
            <person name="Kohler A."/>
            <person name="Kuo A."/>
            <person name="Labutti K."/>
            <person name="Pangilinan J."/>
            <person name="Lipzen A."/>
            <person name="Riley R."/>
            <person name="Andreopoulos W."/>
            <person name="He G."/>
            <person name="Johnson J."/>
            <person name="Barry K.W."/>
            <person name="Grigoriev I.V."/>
            <person name="Nagy L."/>
            <person name="Hibbett D."/>
            <person name="Henrissat B."/>
            <person name="Matheny P.B."/>
            <person name="Labbe J."/>
            <person name="Martin F."/>
        </authorList>
    </citation>
    <scope>NUCLEOTIDE SEQUENCE</scope>
    <source>
        <strain evidence="1">FP105234-sp</strain>
    </source>
</reference>
<dbReference type="EMBL" id="MU275838">
    <property type="protein sequence ID" value="KAI0054031.1"/>
    <property type="molecule type" value="Genomic_DNA"/>
</dbReference>
<name>A0ACB8SE64_9AGAM</name>
<evidence type="ECO:0000313" key="2">
    <source>
        <dbReference type="Proteomes" id="UP000814033"/>
    </source>
</evidence>
<accession>A0ACB8SE64</accession>
<reference evidence="1" key="2">
    <citation type="journal article" date="2022" name="New Phytol.">
        <title>Evolutionary transition to the ectomycorrhizal habit in the genomes of a hyperdiverse lineage of mushroom-forming fungi.</title>
        <authorList>
            <person name="Looney B."/>
            <person name="Miyauchi S."/>
            <person name="Morin E."/>
            <person name="Drula E."/>
            <person name="Courty P.E."/>
            <person name="Kohler A."/>
            <person name="Kuo A."/>
            <person name="LaButti K."/>
            <person name="Pangilinan J."/>
            <person name="Lipzen A."/>
            <person name="Riley R."/>
            <person name="Andreopoulos W."/>
            <person name="He G."/>
            <person name="Johnson J."/>
            <person name="Nolan M."/>
            <person name="Tritt A."/>
            <person name="Barry K.W."/>
            <person name="Grigoriev I.V."/>
            <person name="Nagy L.G."/>
            <person name="Hibbett D."/>
            <person name="Henrissat B."/>
            <person name="Matheny P.B."/>
            <person name="Labbe J."/>
            <person name="Martin F.M."/>
        </authorList>
    </citation>
    <scope>NUCLEOTIDE SEQUENCE</scope>
    <source>
        <strain evidence="1">FP105234-sp</strain>
    </source>
</reference>
<gene>
    <name evidence="1" type="ORF">FA95DRAFT_1600530</name>
</gene>